<dbReference type="Pfam" id="PF13385">
    <property type="entry name" value="Laminin_G_3"/>
    <property type="match status" value="3"/>
</dbReference>
<dbReference type="SUPFAM" id="SSF49899">
    <property type="entry name" value="Concanavalin A-like lectins/glucanases"/>
    <property type="match status" value="3"/>
</dbReference>
<dbReference type="InterPro" id="IPR006558">
    <property type="entry name" value="LamG-like"/>
</dbReference>
<keyword evidence="5" id="KW-1185">Reference proteome</keyword>
<sequence>MFLFATQVANAMSWQPNDNMDQLDYEAKYFGINTTTNLSAPGAMTMGTSGNNYWFKLQNSQATNGNRHYIYFMLGDKVLKKMNLLAQNNASGTFSLTYDGTSYSYKISKPYDSSNNTFAYKVEMSKNFFNALKNNGEYLGFSYYDIEAANDGNKFHVAVSTVPYRSHINSNNGDVSAPKNPTYKLENGKLVFEWETPDDHHFGVVDYQLFVGTTSVSLPTVYGHSGSTSFNFGYSGKTYRASFVATDKGTIGKYYKLTINNATSSDNLYKYAYNVNIKSRPSMGSFSRGGNSSSATYFEPKTMEDPISPTMQISDNGNGTADVTLSWSSSSPITPYYYTYGFRFDYGQTIVFEQKGYIYNTTWGYWYYKKHQTGQISGRFDYSRPSDNMGGNYSVKFSNLSTSSEAFENLSSLQIYTIIYPVGGRSYSASPRSNYNYFKPSSLDPSDFKVSLEDNSDDTFDVKFQWKSTDAYPHSFFNYRIYNQSVITNILSDNQLSSLTASSSGGVHTWTRTVSGVTYTMEYDENEAVYNEDGSRVYNITVKNVDKDDSFLASLPNLVLRAYTPNGSYYSNSVDYTVEQSEYLSEVQISGNSSGTLSLDGVRLPTSILEFYLYSDDVNAAQKVTSISSSLFTNSDTDQLWTVQAKVKGQDGWLTKKAGLLVTDSEAEINFRGCDRLGVRFNELTLPTGTSGTVEYRIKRKEDGVDNSFLTQTTQSGTTYEDTQTAANSLYSYQVDIINSNINATGSDYQSLVYAIDLSPTTGKASMANMPSVINKTAYYNADSVAINAEITFSGGEFDALQKVSVYRVTVSTGQQSATKVLYDRDNGGMDANDGTITTSKLSYWDGDASLQNCESYIYTFILEDDCSTEKQYATEEALISADISDTFNEEKNLEATVGFYEDYVELEWQNDNNELVEDFSILRALYISDNDADLEWFEIESVDASTHQFIDRTGQAGRLYKYKVVANIPCNGVVSELSSYVQVGFRAPRGIISGHIEYSGGQEVKDVRVQVTHVNNSDRGSALQLENGDLFLPDSAANAEVMEVLKTNDFTVEMWLKPDKSNNNQDNYAIMALGDSTKSLMKMYNDSDQLDVLVNNGTGTAVADFSVVKDEWHQYTLVSIGDSSLVRVYYDGSLIASYPTIALSSMLYSMDVNDPVYFLKGYNGSVEELRLWKYAKSAEEVEKDYSRITNNQGNELAVYYNFDEGVGVMAYDQSKNDDNIFNERHVQGTGTVVQWLKGSFIPTTDQLGYVGYTDEFGNHIVHGIRYMGSGESFKAIPNKGVHEFSPSSRVVYIGDGGRAVNGVDFEDISSFVVKGTVTYDEDTDPENTSLNIPVEGGMVKINGEPIIYQGQQVYTKEDGSFEVEVPIGEHLLTIEKDGHTFRNVYTTQTLLGEDSIYYKVEDRVKFLHDFQEPIYTLEFKDMTRVVVIGKVVGGVVEASKDLIFGGTNNNIGIADITFTPQNVLYSSLETNIFTDTVSGEYRIELLPINYIASAPEAVNSTFSFDSENDKRLLSLGKLNVADLKYLTKEVPVGDASRSAFDALVDSGYAEIEDMVNENTIVVDSVRYTYPYHESANFMYSSTPVLEMLNQDESLPIIGASYIVTATDTIAVDTLNLDYPVFQQSDSMHYLFTAYEEYLNADGDSTLSTKYPVEGTVRLQNNIGSGGVEEVVLSYTDGDELSTGWYSFLVSEPNVAPPHLKSMSVELETATQTILWDNGGTNVLQGYVLGTKQVNGDFVTAGPDRVKWVLRDPPGSNSYAYLEEGSKLTEHSTVKLTDSFQSEFELLAADELNAKKSIFIGLGAGTVEEIFRLEMKTKSGTGFERDEGTSKVNVQELTTTIRQRIATSAASDAVGASADLFIGYAQNYKVGNTIGVEIQKNTDGSYGVDSLSVLGIQPADQTFFVYTQNHIVNFLLPDLVAVRNSYLENNPANYTSHFTKEEPFYGISNDNAIFGEDAVAFPAVEVPETGHSGESYTFIPSDEFPMDSVYLINLQIEEWVSAIRDNDAKKYLAKQQFDSDNNDDLLQDYSLSGGASLSYRESFEASQNYSKEWFDDYESYYAGSNDGKFAIFGIGLGFAQKSKYVTIKETSLKVGTLSANDVVWGFEYNDPNQGDKVNFKVTKPNFNKATFENMLIEESNELYNHNGSNWEAMGLIAANYVKTLALTKGLKAIIGTPAEYAATYGMMVALGEVVKQKDNVVNGAFNDSTVSDFEPPIFVLEGGVTSCPHEDATLSYYSIEYAEDGYTAPVELSGRTLQRDVPEISVGQNLKHQKIYNVPDDQPAVFTLNLTNLSESGDPREYSLKVLQGSNPNGAKITIDGIPPNRDFDIPAGTTLNKELTLYRGQSTLEYDSIMLVLHSPCQYWFGTQGNRDLKEIADTVYLSAAFLPTCTTPELEAPEQNWVVNSDGGDKLELEVAGYDINYYSLEKILLQYRRVGTTDWLPVTDPFYKQQASSVSGSGTTVYEYNEGGVTLYDSLEEKQWIPTTSATLKWNWELSNVADGEYEVRAVTFCHIDGQLSKEYTEVFSGTIDRELPAVFGQPSPSDGILGAGEELSISFNEDINKAMLGVTAQMDIRGQLNYSELKHNVSVGFDGLAQHVNIPFGPDLRKQNFTVEFWAKQEASGQKQVIISQGVQSAASWEIGFDENDALYMGINGAEKVAVMPAAMEVGWNHFAVSFNDESKVVELFVNGIWNNNTYNLPEEIFAEGPMVVGYRSYDQSTGFIGAVHELRVWNHTRNGGNLTEYMNTTLSGQEAGLTGYWPMDELGENLLVDKARNRNAEMNAAWALEREGYAYDLAAIDTLSINASTIGFTNEQEYTIEFWFKSNTLDADATLFSNGKGTAEAYNTEGWSVNLLSSGKLQLANNGQTVEAEGNYGDNKWHHFAMAYSELSGMNIYMDGILKANQKEGFSGFAGSTIYFGNRYHQNGTILELDQTFDGLMDEIRIWNTKRTDAQVKRYKNQALAGDELGLLVYFSFEQYMEVNGITQVTTKLGSETSLRTDALTISPLGNYFTQEGPLVQVEPAVEKVPFTYVADERQIIFTLDIEPKRVEGVILDLSVSHIEDMFGNLMDGTATWSVYIDQNRLIWNKVAVSQEKQYGEALSFNVQVLNKSGEVENFDLSNIPDWITATPSFGVLDPQSYTDITFEVHEGLPVGNYTEDIMLTGNIGYAEKLQLDVKVYEETPDWTVNEEDYEVSMHYIGMVKVGEVISRDEDDILAAFVGDEVRGITKLKYIPSRDSYMAFLTVYGNAGEESDLEFKLWDASEGRIRAYLSPTNHTFEQNATRGTVSAPVEFVARDVYEHYVSLNKGWNWVSFNLKGDDMGINKLFPESQQSKIVQVKDITDNLFSEYSTVDDSLKGIIDTIQVDRTYFVYTNEESEFSYIGTVVDPSKYKRELKTGWNAIGFISRRPLLVSEALSSLTPNTGDLIKSRTGFAMYEDQLGWIGSLDFMEVGEGFMLYTTTSADTLEYPQVGMFDQNALRRATTTMAHPWELQAMNTEYNMTTVLSVEGIEVDTETIVGAFVGEECIAVARGIENAAWETPRFFLTLPGNFTEEVTFQVYDATSDAVLQGQESLTFKANQHVGTLQNPLQVTFEQLNESTGLTVYPTIAEEEVTIQYQLDADGPVEIIVTDLLGKVVKTFTNDAWMGETTRIIWNAKGEGDNHLSTGMYLITLRQGDVQMTQKVILK</sequence>
<dbReference type="Proteomes" id="UP001500298">
    <property type="component" value="Unassembled WGS sequence"/>
</dbReference>
<dbReference type="Gene3D" id="2.60.40.4070">
    <property type="match status" value="1"/>
</dbReference>
<evidence type="ECO:0000313" key="5">
    <source>
        <dbReference type="Proteomes" id="UP001500298"/>
    </source>
</evidence>
<evidence type="ECO:0000313" key="4">
    <source>
        <dbReference type="EMBL" id="GAA4822609.1"/>
    </source>
</evidence>
<proteinExistence type="predicted"/>
<organism evidence="4 5">
    <name type="scientific">Algivirga pacifica</name>
    <dbReference type="NCBI Taxonomy" id="1162670"/>
    <lineage>
        <taxon>Bacteria</taxon>
        <taxon>Pseudomonadati</taxon>
        <taxon>Bacteroidota</taxon>
        <taxon>Cytophagia</taxon>
        <taxon>Cytophagales</taxon>
        <taxon>Flammeovirgaceae</taxon>
        <taxon>Algivirga</taxon>
    </lineage>
</organism>
<evidence type="ECO:0000256" key="2">
    <source>
        <dbReference type="ARBA" id="ARBA00023157"/>
    </source>
</evidence>
<dbReference type="EMBL" id="BAABJX010000007">
    <property type="protein sequence ID" value="GAA4822609.1"/>
    <property type="molecule type" value="Genomic_DNA"/>
</dbReference>
<keyword evidence="1" id="KW-0732">Signal</keyword>
<dbReference type="Gene3D" id="2.60.120.200">
    <property type="match status" value="3"/>
</dbReference>
<evidence type="ECO:0000256" key="1">
    <source>
        <dbReference type="ARBA" id="ARBA00022729"/>
    </source>
</evidence>
<keyword evidence="2" id="KW-1015">Disulfide bond</keyword>
<accession>A0ABP9CYA5</accession>
<dbReference type="InterPro" id="IPR013320">
    <property type="entry name" value="ConA-like_dom_sf"/>
</dbReference>
<evidence type="ECO:0000259" key="3">
    <source>
        <dbReference type="SMART" id="SM00560"/>
    </source>
</evidence>
<comment type="caution">
    <text evidence="4">The sequence shown here is derived from an EMBL/GenBank/DDBJ whole genome shotgun (WGS) entry which is preliminary data.</text>
</comment>
<dbReference type="SMART" id="SM00560">
    <property type="entry name" value="LamGL"/>
    <property type="match status" value="1"/>
</dbReference>
<name>A0ABP9CYA5_9BACT</name>
<protein>
    <recommendedName>
        <fullName evidence="3">LamG-like jellyroll fold domain-containing protein</fullName>
    </recommendedName>
</protein>
<gene>
    <name evidence="4" type="ORF">GCM10023331_03690</name>
</gene>
<dbReference type="InterPro" id="IPR026444">
    <property type="entry name" value="Secre_tail"/>
</dbReference>
<reference evidence="5" key="1">
    <citation type="journal article" date="2019" name="Int. J. Syst. Evol. Microbiol.">
        <title>The Global Catalogue of Microorganisms (GCM) 10K type strain sequencing project: providing services to taxonomists for standard genome sequencing and annotation.</title>
        <authorList>
            <consortium name="The Broad Institute Genomics Platform"/>
            <consortium name="The Broad Institute Genome Sequencing Center for Infectious Disease"/>
            <person name="Wu L."/>
            <person name="Ma J."/>
        </authorList>
    </citation>
    <scope>NUCLEOTIDE SEQUENCE [LARGE SCALE GENOMIC DNA]</scope>
    <source>
        <strain evidence="5">JCM 18326</strain>
    </source>
</reference>
<feature type="domain" description="LamG-like jellyroll fold" evidence="3">
    <location>
        <begin position="2611"/>
        <end position="2741"/>
    </location>
</feature>
<dbReference type="NCBIfam" id="TIGR04183">
    <property type="entry name" value="Por_Secre_tail"/>
    <property type="match status" value="1"/>
</dbReference>